<keyword evidence="2" id="KW-1185">Reference proteome</keyword>
<evidence type="ECO:0000313" key="2">
    <source>
        <dbReference type="Proteomes" id="UP001235343"/>
    </source>
</evidence>
<accession>A0ABT7LAD5</accession>
<comment type="caution">
    <text evidence="1">The sequence shown here is derived from an EMBL/GenBank/DDBJ whole genome shotgun (WGS) entry which is preliminary data.</text>
</comment>
<gene>
    <name evidence="1" type="ORF">QQS35_20470</name>
</gene>
<dbReference type="RefSeq" id="WP_285934107.1">
    <property type="nucleotide sequence ID" value="NZ_JASTZU010000063.1"/>
</dbReference>
<name>A0ABT7LAD5_9BACI</name>
<proteinExistence type="predicted"/>
<organism evidence="1 2">
    <name type="scientific">Aquibacillus rhizosphaerae</name>
    <dbReference type="NCBI Taxonomy" id="3051431"/>
    <lineage>
        <taxon>Bacteria</taxon>
        <taxon>Bacillati</taxon>
        <taxon>Bacillota</taxon>
        <taxon>Bacilli</taxon>
        <taxon>Bacillales</taxon>
        <taxon>Bacillaceae</taxon>
        <taxon>Aquibacillus</taxon>
    </lineage>
</organism>
<reference evidence="1 2" key="1">
    <citation type="submission" date="2023-06" db="EMBL/GenBank/DDBJ databases">
        <title>Aquibacillus rhizosphaerae LR5S19.</title>
        <authorList>
            <person name="Sun J.-Q."/>
        </authorList>
    </citation>
    <scope>NUCLEOTIDE SEQUENCE [LARGE SCALE GENOMIC DNA]</scope>
    <source>
        <strain evidence="1 2">LR5S19</strain>
    </source>
</reference>
<evidence type="ECO:0000313" key="1">
    <source>
        <dbReference type="EMBL" id="MDL4842813.1"/>
    </source>
</evidence>
<sequence length="58" mass="6913">MQTLFEQKMRFESDEITQIINDLYKLEIYETPDGRPIEDVSLFTLKHVHANEIARSEE</sequence>
<dbReference type="Proteomes" id="UP001235343">
    <property type="component" value="Unassembled WGS sequence"/>
</dbReference>
<dbReference type="EMBL" id="JASTZU010000063">
    <property type="protein sequence ID" value="MDL4842813.1"/>
    <property type="molecule type" value="Genomic_DNA"/>
</dbReference>
<protein>
    <submittedName>
        <fullName evidence="1">Uncharacterized protein</fullName>
    </submittedName>
</protein>